<protein>
    <submittedName>
        <fullName evidence="3">Uncharacterized protein LOC111104925</fullName>
    </submittedName>
</protein>
<evidence type="ECO:0000256" key="1">
    <source>
        <dbReference type="SAM" id="MobiDB-lite"/>
    </source>
</evidence>
<feature type="region of interest" description="Disordered" evidence="1">
    <location>
        <begin position="75"/>
        <end position="108"/>
    </location>
</feature>
<feature type="compositionally biased region" description="Acidic residues" evidence="1">
    <location>
        <begin position="77"/>
        <end position="105"/>
    </location>
</feature>
<dbReference type="RefSeq" id="XP_022294806.1">
    <property type="nucleotide sequence ID" value="XM_022439098.1"/>
</dbReference>
<gene>
    <name evidence="3" type="primary">LOC111104925</name>
</gene>
<name>A0A8B8AUP2_CRAVI</name>
<evidence type="ECO:0000313" key="3">
    <source>
        <dbReference type="RefSeq" id="XP_022294806.1"/>
    </source>
</evidence>
<dbReference type="OrthoDB" id="10010998at2759"/>
<proteinExistence type="predicted"/>
<dbReference type="GeneID" id="111104925"/>
<dbReference type="InterPro" id="IPR004242">
    <property type="entry name" value="Transposase_21"/>
</dbReference>
<dbReference type="Proteomes" id="UP000694844">
    <property type="component" value="Chromosome 7"/>
</dbReference>
<accession>A0A8B8AUP2</accession>
<reference evidence="3" key="1">
    <citation type="submission" date="2025-08" db="UniProtKB">
        <authorList>
            <consortium name="RefSeq"/>
        </authorList>
    </citation>
    <scope>IDENTIFICATION</scope>
    <source>
        <tissue evidence="3">Whole sample</tissue>
    </source>
</reference>
<dbReference type="PANTHER" id="PTHR46579:SF1">
    <property type="entry name" value="F5_8 TYPE C DOMAIN-CONTAINING PROTEIN"/>
    <property type="match status" value="1"/>
</dbReference>
<sequence length="603" mass="68865">MNPQKRGRYKVYLADKSVPVPKVSTWRFRKGDIASEECSEIQPMSYRPVSDDDPANYVDSFHREAFEDQDLLNIPQTEDDTTTETIIDEDFDTEDHLDEEVTDSLDEGKSSDADLPLYRGATITLATSMILLISYAMRHSLTGDAIADLLVLIELHCLTPNLCQKNLKTFMDFFRNCKSPLQFHYYCDNCSIYHGEEKMDVCHNCHAKAKKNSTSYFLVIPIVSQLSSLFADEELVKHVRNYKASTNSLDDGMLRDIMDGRLYKERFGKDGFFHGSTAEQQGELHVSLQMNTDGVSLFHSSNFSIWPIYFIVNELPPHQRFSRRNRIFGGLWFGYSKPDFCTFLRPFAQSLHDLYQSGLQLKDLKIRGILLNGVFDSPARCLFQNMTQFNGFYGCPYCKAPGVTVQTSERGHTLVYPFNKDSVTGHHELRTHDSFTRNGEEAEHIKANGRNQTVLGVKGLSWFSYLPNFDVIRGVGIDYMHCVLLGVMKMQLTLWFDKSHRNSIFNISSKISQVEQRLLNIKPPSYITRLPRSLAEIKSWTSDHCGHRLASILKISMASCVDFSMGPNTLKLKLHLQSAFTKICPFWPSPCSKEQARRTCIQG</sequence>
<dbReference type="KEGG" id="cvn:111104925"/>
<dbReference type="AlphaFoldDB" id="A0A8B8AUP2"/>
<keyword evidence="2" id="KW-1185">Reference proteome</keyword>
<evidence type="ECO:0000313" key="2">
    <source>
        <dbReference type="Proteomes" id="UP000694844"/>
    </source>
</evidence>
<organism evidence="2 3">
    <name type="scientific">Crassostrea virginica</name>
    <name type="common">Eastern oyster</name>
    <dbReference type="NCBI Taxonomy" id="6565"/>
    <lineage>
        <taxon>Eukaryota</taxon>
        <taxon>Metazoa</taxon>
        <taxon>Spiralia</taxon>
        <taxon>Lophotrochozoa</taxon>
        <taxon>Mollusca</taxon>
        <taxon>Bivalvia</taxon>
        <taxon>Autobranchia</taxon>
        <taxon>Pteriomorphia</taxon>
        <taxon>Ostreida</taxon>
        <taxon>Ostreoidea</taxon>
        <taxon>Ostreidae</taxon>
        <taxon>Crassostrea</taxon>
    </lineage>
</organism>
<dbReference type="PANTHER" id="PTHR46579">
    <property type="entry name" value="F5/8 TYPE C DOMAIN-CONTAINING PROTEIN-RELATED"/>
    <property type="match status" value="1"/>
</dbReference>
<dbReference type="Pfam" id="PF02992">
    <property type="entry name" value="Transposase_21"/>
    <property type="match status" value="1"/>
</dbReference>